<dbReference type="AlphaFoldDB" id="A0A1N6TPQ4"/>
<organism evidence="3 4">
    <name type="scientific">Aquipseudomonas alcaligenes</name>
    <name type="common">Pseudomonas alcaligenes</name>
    <dbReference type="NCBI Taxonomy" id="43263"/>
    <lineage>
        <taxon>Bacteria</taxon>
        <taxon>Pseudomonadati</taxon>
        <taxon>Pseudomonadota</taxon>
        <taxon>Gammaproteobacteria</taxon>
        <taxon>Pseudomonadales</taxon>
        <taxon>Pseudomonadaceae</taxon>
        <taxon>Aquipseudomonas</taxon>
    </lineage>
</organism>
<reference evidence="3 4" key="1">
    <citation type="submission" date="2017-01" db="EMBL/GenBank/DDBJ databases">
        <authorList>
            <person name="Mah S.A."/>
            <person name="Swanson W.J."/>
            <person name="Moy G.W."/>
            <person name="Vacquier V.D."/>
        </authorList>
    </citation>
    <scope>NUCLEOTIDE SEQUENCE [LARGE SCALE GENOMIC DNA]</scope>
    <source>
        <strain evidence="3 4">RU36E</strain>
    </source>
</reference>
<dbReference type="Pfam" id="PF17131">
    <property type="entry name" value="LolA_like"/>
    <property type="match status" value="1"/>
</dbReference>
<feature type="chain" id="PRO_5013224156" evidence="1">
    <location>
        <begin position="19"/>
        <end position="260"/>
    </location>
</feature>
<evidence type="ECO:0000313" key="3">
    <source>
        <dbReference type="EMBL" id="SIQ55301.1"/>
    </source>
</evidence>
<dbReference type="InterPro" id="IPR033399">
    <property type="entry name" value="TP_0789-like"/>
</dbReference>
<keyword evidence="1" id="KW-0732">Signal</keyword>
<feature type="signal peptide" evidence="1">
    <location>
        <begin position="1"/>
        <end position="18"/>
    </location>
</feature>
<protein>
    <submittedName>
        <fullName evidence="3">Sigma E regulatory protein, MucB/RseB</fullName>
    </submittedName>
</protein>
<evidence type="ECO:0000259" key="2">
    <source>
        <dbReference type="Pfam" id="PF17131"/>
    </source>
</evidence>
<sequence>MRISLLALGLLLSFPALAEALDPAAIMRAVRDRDEGQDRRSEVTLVQTMADGFVRERKLLMLEKEYGEERKATLYFTAPSDTAGTGILMHSYAEAAAREDDQWLYLPALRKTRRIATNSKEGPFLGTDFSFADIERMRVDDYQYRLLREEEYKGRPVYVIEARTVDGLENPRTGYSQRLVYVDRERQLILRDEFFRGGRQIKTFEVVDVSQVEGFWTVNESLMSNLVEGGQTRLLRTAADYNLDLGDQNFSERALRNGIR</sequence>
<gene>
    <name evidence="3" type="ORF">SAMN05878282_105131</name>
</gene>
<dbReference type="CDD" id="cd16329">
    <property type="entry name" value="LolA_like"/>
    <property type="match status" value="1"/>
</dbReference>
<evidence type="ECO:0000256" key="1">
    <source>
        <dbReference type="SAM" id="SignalP"/>
    </source>
</evidence>
<proteinExistence type="predicted"/>
<accession>A0A1N6TPQ4</accession>
<dbReference type="Gene3D" id="2.50.20.10">
    <property type="entry name" value="Lipoprotein localisation LolA/LolB/LppX"/>
    <property type="match status" value="1"/>
</dbReference>
<dbReference type="Proteomes" id="UP000185841">
    <property type="component" value="Unassembled WGS sequence"/>
</dbReference>
<dbReference type="RefSeq" id="WP_076426828.1">
    <property type="nucleotide sequence ID" value="NZ_FTMP01000005.1"/>
</dbReference>
<evidence type="ECO:0000313" key="4">
    <source>
        <dbReference type="Proteomes" id="UP000185841"/>
    </source>
</evidence>
<feature type="domain" description="Uncharacterized protein TP-0789" evidence="2">
    <location>
        <begin position="69"/>
        <end position="256"/>
    </location>
</feature>
<name>A0A1N6TPQ4_AQUAC</name>
<dbReference type="EMBL" id="FTMP01000005">
    <property type="protein sequence ID" value="SIQ55301.1"/>
    <property type="molecule type" value="Genomic_DNA"/>
</dbReference>